<keyword evidence="2" id="KW-1185">Reference proteome</keyword>
<evidence type="ECO:0000313" key="2">
    <source>
        <dbReference type="Proteomes" id="UP000319712"/>
    </source>
</evidence>
<dbReference type="Proteomes" id="UP000319712">
    <property type="component" value="Unassembled WGS sequence"/>
</dbReference>
<dbReference type="OrthoDB" id="329550at2157"/>
<name>A0A521B8N4_9EURY</name>
<gene>
    <name evidence="1" type="ORF">SAMN06264867_10295</name>
</gene>
<sequence length="128" mass="13463">MNRRRLLAIAGTALTGFATGCTGRFGDDEGGRLDLSVRNERSEPIDVRVEVVGDDGTTHADESDRLDPGVARAFEVVVGTDGRHELTASGDGWVGRLAWDAGTCARFDGTVTVADEAVEVAGECVGVR</sequence>
<dbReference type="AlphaFoldDB" id="A0A521B8N4"/>
<proteinExistence type="predicted"/>
<dbReference type="EMBL" id="FXTD01000002">
    <property type="protein sequence ID" value="SMO43464.1"/>
    <property type="molecule type" value="Genomic_DNA"/>
</dbReference>
<evidence type="ECO:0008006" key="3">
    <source>
        <dbReference type="Google" id="ProtNLM"/>
    </source>
</evidence>
<protein>
    <recommendedName>
        <fullName evidence="3">Lipoprotein</fullName>
    </recommendedName>
</protein>
<dbReference type="RefSeq" id="WP_142985532.1">
    <property type="nucleotide sequence ID" value="NZ_FXTD01000002.1"/>
</dbReference>
<evidence type="ECO:0000313" key="1">
    <source>
        <dbReference type="EMBL" id="SMO43464.1"/>
    </source>
</evidence>
<reference evidence="1 2" key="1">
    <citation type="submission" date="2017-05" db="EMBL/GenBank/DDBJ databases">
        <authorList>
            <person name="Varghese N."/>
            <person name="Submissions S."/>
        </authorList>
    </citation>
    <scope>NUCLEOTIDE SEQUENCE [LARGE SCALE GENOMIC DNA]</scope>
    <source>
        <strain evidence="1 2">DSM 19504</strain>
    </source>
</reference>
<dbReference type="PROSITE" id="PS51257">
    <property type="entry name" value="PROKAR_LIPOPROTEIN"/>
    <property type="match status" value="1"/>
</dbReference>
<accession>A0A521B8N4</accession>
<organism evidence="1 2">
    <name type="scientific">Halorubrum cibi</name>
    <dbReference type="NCBI Taxonomy" id="413815"/>
    <lineage>
        <taxon>Archaea</taxon>
        <taxon>Methanobacteriati</taxon>
        <taxon>Methanobacteriota</taxon>
        <taxon>Stenosarchaea group</taxon>
        <taxon>Halobacteria</taxon>
        <taxon>Halobacteriales</taxon>
        <taxon>Haloferacaceae</taxon>
        <taxon>Halorubrum</taxon>
    </lineage>
</organism>